<proteinExistence type="inferred from homology"/>
<feature type="compositionally biased region" description="Basic and acidic residues" evidence="3">
    <location>
        <begin position="301"/>
        <end position="319"/>
    </location>
</feature>
<dbReference type="InterPro" id="IPR007011">
    <property type="entry name" value="LEA_SMP_dom"/>
</dbReference>
<evidence type="ECO:0000313" key="5">
    <source>
        <dbReference type="EMBL" id="KAJ4372155.1"/>
    </source>
</evidence>
<name>A0A9W8YAD4_9PLEO</name>
<reference evidence="5" key="1">
    <citation type="submission" date="2022-10" db="EMBL/GenBank/DDBJ databases">
        <title>Tapping the CABI collections for fungal endophytes: first genome assemblies for Collariella, Neodidymelliopsis, Ascochyta clinopodiicola, Didymella pomorum, Didymosphaeria variabile, Neocosmospora piperis and Neocucurbitaria cava.</title>
        <authorList>
            <person name="Hill R."/>
        </authorList>
    </citation>
    <scope>NUCLEOTIDE SEQUENCE</scope>
    <source>
        <strain evidence="5">IMI 356814</strain>
    </source>
</reference>
<keyword evidence="6" id="KW-1185">Reference proteome</keyword>
<evidence type="ECO:0000256" key="1">
    <source>
        <dbReference type="ARBA" id="ARBA00010733"/>
    </source>
</evidence>
<protein>
    <recommendedName>
        <fullName evidence="4">SMP domain-containing protein</fullName>
    </recommendedName>
</protein>
<evidence type="ECO:0000256" key="3">
    <source>
        <dbReference type="SAM" id="MobiDB-lite"/>
    </source>
</evidence>
<organism evidence="5 6">
    <name type="scientific">Neocucurbitaria cava</name>
    <dbReference type="NCBI Taxonomy" id="798079"/>
    <lineage>
        <taxon>Eukaryota</taxon>
        <taxon>Fungi</taxon>
        <taxon>Dikarya</taxon>
        <taxon>Ascomycota</taxon>
        <taxon>Pezizomycotina</taxon>
        <taxon>Dothideomycetes</taxon>
        <taxon>Pleosporomycetidae</taxon>
        <taxon>Pleosporales</taxon>
        <taxon>Pleosporineae</taxon>
        <taxon>Cucurbitariaceae</taxon>
        <taxon>Neocucurbitaria</taxon>
    </lineage>
</organism>
<accession>A0A9W8YAD4</accession>
<dbReference type="InterPro" id="IPR042971">
    <property type="entry name" value="LEA_SMP"/>
</dbReference>
<dbReference type="PANTHER" id="PTHR31174:SF7">
    <property type="entry name" value="LATE EMBRYOGENESIS ABUNDANT PROTEIN 31-RELATED"/>
    <property type="match status" value="1"/>
</dbReference>
<dbReference type="Pfam" id="PF04927">
    <property type="entry name" value="SMP"/>
    <property type="match status" value="1"/>
</dbReference>
<dbReference type="PANTHER" id="PTHR31174">
    <property type="entry name" value="SEED MATURATION FAMILY PROTEIN"/>
    <property type="match status" value="1"/>
</dbReference>
<comment type="caution">
    <text evidence="5">The sequence shown here is derived from an EMBL/GenBank/DDBJ whole genome shotgun (WGS) entry which is preliminary data.</text>
</comment>
<dbReference type="Proteomes" id="UP001140560">
    <property type="component" value="Unassembled WGS sequence"/>
</dbReference>
<dbReference type="OrthoDB" id="2799468at2759"/>
<dbReference type="EMBL" id="JAPEUY010000006">
    <property type="protein sequence ID" value="KAJ4372155.1"/>
    <property type="molecule type" value="Genomic_DNA"/>
</dbReference>
<evidence type="ECO:0000313" key="6">
    <source>
        <dbReference type="Proteomes" id="UP001140560"/>
    </source>
</evidence>
<keyword evidence="2" id="KW-0677">Repeat</keyword>
<gene>
    <name evidence="5" type="ORF">N0V83_003928</name>
</gene>
<evidence type="ECO:0000256" key="2">
    <source>
        <dbReference type="ARBA" id="ARBA00022737"/>
    </source>
</evidence>
<comment type="similarity">
    <text evidence="1">Belongs to the LEA type SMP family.</text>
</comment>
<evidence type="ECO:0000259" key="4">
    <source>
        <dbReference type="Pfam" id="PF04927"/>
    </source>
</evidence>
<sequence length="382" mass="41800">MAEMINDKVSSSETPKLAREEIFQKDMENILVKVKNRPESIIAEDVRRLSGGVDTLDEQSGRIISLLGTLALANGPLNEQDTNVDQTPHASLLTAVKNLNAAVDTNPDHVTTEVLRSAQSIVNKMQKAIGNASVPHPDLEAELQEETTKIEPKVARGTVTKAEADHLHSLEARAHGHTDKGGIAAIAQSVAAKRERRISLSHTISLDSGRSRANSKIVTATPQEQSHHDKEANLHEAEITNKPKLEQGTVTQGDADFLHSREMRAHGHIEKGGLAATAQSIVSKKRQESLSDRSNVSPRASEADYERRKEQSHHDKENNLKIAELTIEPKIEEENINKEDAAYVQSLENRAHGHIEKGGVAAEALSKAQRRENSQSVAESSR</sequence>
<feature type="domain" description="SMP" evidence="4">
    <location>
        <begin position="333"/>
        <end position="366"/>
    </location>
</feature>
<dbReference type="AlphaFoldDB" id="A0A9W8YAD4"/>
<feature type="region of interest" description="Disordered" evidence="3">
    <location>
        <begin position="280"/>
        <end position="321"/>
    </location>
</feature>